<reference evidence="2" key="1">
    <citation type="submission" date="2022-01" db="EMBL/GenBank/DDBJ databases">
        <authorList>
            <person name="Braso-Vives M."/>
        </authorList>
    </citation>
    <scope>NUCLEOTIDE SEQUENCE</scope>
</reference>
<dbReference type="Proteomes" id="UP000838412">
    <property type="component" value="Chromosome 7"/>
</dbReference>
<dbReference type="EMBL" id="OV696692">
    <property type="protein sequence ID" value="CAH1270081.1"/>
    <property type="molecule type" value="Genomic_DNA"/>
</dbReference>
<feature type="compositionally biased region" description="Basic residues" evidence="1">
    <location>
        <begin position="39"/>
        <end position="58"/>
    </location>
</feature>
<sequence length="70" mass="7709">MIQFSGPTAHSGGAAIPHCCQERACEELSVLHTITIHAPRPRHKRPPCSAHRALRRKSTEHNALPRLAAK</sequence>
<organism evidence="2 3">
    <name type="scientific">Branchiostoma lanceolatum</name>
    <name type="common">Common lancelet</name>
    <name type="synonym">Amphioxus lanceolatum</name>
    <dbReference type="NCBI Taxonomy" id="7740"/>
    <lineage>
        <taxon>Eukaryota</taxon>
        <taxon>Metazoa</taxon>
        <taxon>Chordata</taxon>
        <taxon>Cephalochordata</taxon>
        <taxon>Leptocardii</taxon>
        <taxon>Amphioxiformes</taxon>
        <taxon>Branchiostomatidae</taxon>
        <taxon>Branchiostoma</taxon>
    </lineage>
</organism>
<evidence type="ECO:0000313" key="3">
    <source>
        <dbReference type="Proteomes" id="UP000838412"/>
    </source>
</evidence>
<evidence type="ECO:0000256" key="1">
    <source>
        <dbReference type="SAM" id="MobiDB-lite"/>
    </source>
</evidence>
<name>A0A8K0EXU3_BRALA</name>
<feature type="region of interest" description="Disordered" evidence="1">
    <location>
        <begin position="36"/>
        <end position="70"/>
    </location>
</feature>
<gene>
    <name evidence="2" type="primary">Hypp4285</name>
    <name evidence="2" type="ORF">BLAG_LOCUS22504</name>
</gene>
<dbReference type="AlphaFoldDB" id="A0A8K0EXU3"/>
<protein>
    <submittedName>
        <fullName evidence="2">Hypp4285 protein</fullName>
    </submittedName>
</protein>
<evidence type="ECO:0000313" key="2">
    <source>
        <dbReference type="EMBL" id="CAH1270081.1"/>
    </source>
</evidence>
<proteinExistence type="predicted"/>
<keyword evidence="3" id="KW-1185">Reference proteome</keyword>
<accession>A0A8K0EXU3</accession>